<dbReference type="EMBL" id="KV878348">
    <property type="protein sequence ID" value="OJJ44459.1"/>
    <property type="molecule type" value="Genomic_DNA"/>
</dbReference>
<protein>
    <submittedName>
        <fullName evidence="2">Uncharacterized protein</fullName>
    </submittedName>
</protein>
<dbReference type="GeneID" id="34610216"/>
<keyword evidence="1" id="KW-0732">Signal</keyword>
<evidence type="ECO:0000256" key="1">
    <source>
        <dbReference type="SAM" id="SignalP"/>
    </source>
</evidence>
<sequence>MFLLIALFLMSAPPLCVQYTPGYRLLTRLIPSFDPQTFRFYPAIVSVTLVSLPVQYLGRVS</sequence>
<reference evidence="3" key="1">
    <citation type="journal article" date="2017" name="Genome Biol.">
        <title>Comparative genomics reveals high biological diversity and specific adaptations in the industrially and medically important fungal genus Aspergillus.</title>
        <authorList>
            <person name="de Vries R.P."/>
            <person name="Riley R."/>
            <person name="Wiebenga A."/>
            <person name="Aguilar-Osorio G."/>
            <person name="Amillis S."/>
            <person name="Uchima C.A."/>
            <person name="Anderluh G."/>
            <person name="Asadollahi M."/>
            <person name="Askin M."/>
            <person name="Barry K."/>
            <person name="Battaglia E."/>
            <person name="Bayram O."/>
            <person name="Benocci T."/>
            <person name="Braus-Stromeyer S.A."/>
            <person name="Caldana C."/>
            <person name="Canovas D."/>
            <person name="Cerqueira G.C."/>
            <person name="Chen F."/>
            <person name="Chen W."/>
            <person name="Choi C."/>
            <person name="Clum A."/>
            <person name="Dos Santos R.A."/>
            <person name="Damasio A.R."/>
            <person name="Diallinas G."/>
            <person name="Emri T."/>
            <person name="Fekete E."/>
            <person name="Flipphi M."/>
            <person name="Freyberg S."/>
            <person name="Gallo A."/>
            <person name="Gournas C."/>
            <person name="Habgood R."/>
            <person name="Hainaut M."/>
            <person name="Harispe M.L."/>
            <person name="Henrissat B."/>
            <person name="Hilden K.S."/>
            <person name="Hope R."/>
            <person name="Hossain A."/>
            <person name="Karabika E."/>
            <person name="Karaffa L."/>
            <person name="Karanyi Z."/>
            <person name="Krasevec N."/>
            <person name="Kuo A."/>
            <person name="Kusch H."/>
            <person name="LaButti K."/>
            <person name="Lagendijk E.L."/>
            <person name="Lapidus A."/>
            <person name="Levasseur A."/>
            <person name="Lindquist E."/>
            <person name="Lipzen A."/>
            <person name="Logrieco A.F."/>
            <person name="MacCabe A."/>
            <person name="Maekelae M.R."/>
            <person name="Malavazi I."/>
            <person name="Melin P."/>
            <person name="Meyer V."/>
            <person name="Mielnichuk N."/>
            <person name="Miskei M."/>
            <person name="Molnar A.P."/>
            <person name="Mule G."/>
            <person name="Ngan C.Y."/>
            <person name="Orejas M."/>
            <person name="Orosz E."/>
            <person name="Ouedraogo J.P."/>
            <person name="Overkamp K.M."/>
            <person name="Park H.-S."/>
            <person name="Perrone G."/>
            <person name="Piumi F."/>
            <person name="Punt P.J."/>
            <person name="Ram A.F."/>
            <person name="Ramon A."/>
            <person name="Rauscher S."/>
            <person name="Record E."/>
            <person name="Riano-Pachon D.M."/>
            <person name="Robert V."/>
            <person name="Roehrig J."/>
            <person name="Ruller R."/>
            <person name="Salamov A."/>
            <person name="Salih N.S."/>
            <person name="Samson R.A."/>
            <person name="Sandor E."/>
            <person name="Sanguinetti M."/>
            <person name="Schuetze T."/>
            <person name="Sepcic K."/>
            <person name="Shelest E."/>
            <person name="Sherlock G."/>
            <person name="Sophianopoulou V."/>
            <person name="Squina F.M."/>
            <person name="Sun H."/>
            <person name="Susca A."/>
            <person name="Todd R.B."/>
            <person name="Tsang A."/>
            <person name="Unkles S.E."/>
            <person name="van de Wiele N."/>
            <person name="van Rossen-Uffink D."/>
            <person name="Oliveira J.V."/>
            <person name="Vesth T.C."/>
            <person name="Visser J."/>
            <person name="Yu J.-H."/>
            <person name="Zhou M."/>
            <person name="Andersen M.R."/>
            <person name="Archer D.B."/>
            <person name="Baker S.E."/>
            <person name="Benoit I."/>
            <person name="Brakhage A.A."/>
            <person name="Braus G.H."/>
            <person name="Fischer R."/>
            <person name="Frisvad J.C."/>
            <person name="Goldman G.H."/>
            <person name="Houbraken J."/>
            <person name="Oakley B."/>
            <person name="Pocsi I."/>
            <person name="Scazzocchio C."/>
            <person name="Seiboth B."/>
            <person name="vanKuyk P.A."/>
            <person name="Wortman J."/>
            <person name="Dyer P.S."/>
            <person name="Grigoriev I.V."/>
        </authorList>
    </citation>
    <scope>NUCLEOTIDE SEQUENCE [LARGE SCALE GENOMIC DNA]</scope>
    <source>
        <strain evidence="3">CBS 506.65</strain>
    </source>
</reference>
<organism evidence="2 3">
    <name type="scientific">Penicilliopsis zonata CBS 506.65</name>
    <dbReference type="NCBI Taxonomy" id="1073090"/>
    <lineage>
        <taxon>Eukaryota</taxon>
        <taxon>Fungi</taxon>
        <taxon>Dikarya</taxon>
        <taxon>Ascomycota</taxon>
        <taxon>Pezizomycotina</taxon>
        <taxon>Eurotiomycetes</taxon>
        <taxon>Eurotiomycetidae</taxon>
        <taxon>Eurotiales</taxon>
        <taxon>Aspergillaceae</taxon>
        <taxon>Penicilliopsis</taxon>
    </lineage>
</organism>
<evidence type="ECO:0000313" key="3">
    <source>
        <dbReference type="Proteomes" id="UP000184188"/>
    </source>
</evidence>
<dbReference type="VEuPathDB" id="FungiDB:ASPZODRAFT_135284"/>
<feature type="signal peptide" evidence="1">
    <location>
        <begin position="1"/>
        <end position="18"/>
    </location>
</feature>
<name>A0A1L9SBG8_9EURO</name>
<dbReference type="RefSeq" id="XP_022578969.1">
    <property type="nucleotide sequence ID" value="XM_022723751.1"/>
</dbReference>
<feature type="chain" id="PRO_5012137639" evidence="1">
    <location>
        <begin position="19"/>
        <end position="61"/>
    </location>
</feature>
<gene>
    <name evidence="2" type="ORF">ASPZODRAFT_135284</name>
</gene>
<dbReference type="AlphaFoldDB" id="A0A1L9SBG8"/>
<keyword evidence="3" id="KW-1185">Reference proteome</keyword>
<dbReference type="Proteomes" id="UP000184188">
    <property type="component" value="Unassembled WGS sequence"/>
</dbReference>
<evidence type="ECO:0000313" key="2">
    <source>
        <dbReference type="EMBL" id="OJJ44459.1"/>
    </source>
</evidence>
<proteinExistence type="predicted"/>
<accession>A0A1L9SBG8</accession>